<dbReference type="Proteomes" id="UP001497744">
    <property type="component" value="Unassembled WGS sequence"/>
</dbReference>
<evidence type="ECO:0000313" key="2">
    <source>
        <dbReference type="Proteomes" id="UP001497744"/>
    </source>
</evidence>
<reference evidence="1 2" key="1">
    <citation type="submission" date="2021-06" db="EMBL/GenBank/DDBJ databases">
        <title>Genome sequence of Babesia caballi.</title>
        <authorList>
            <person name="Yamagishi J."/>
            <person name="Kidaka T."/>
            <person name="Ochi A."/>
        </authorList>
    </citation>
    <scope>NUCLEOTIDE SEQUENCE [LARGE SCALE GENOMIC DNA]</scope>
    <source>
        <strain evidence="1">USDA-D6B2</strain>
    </source>
</reference>
<keyword evidence="2" id="KW-1185">Reference proteome</keyword>
<evidence type="ECO:0000313" key="1">
    <source>
        <dbReference type="EMBL" id="GIX63770.1"/>
    </source>
</evidence>
<comment type="caution">
    <text evidence="1">The sequence shown here is derived from an EMBL/GenBank/DDBJ whole genome shotgun (WGS) entry which is preliminary data.</text>
</comment>
<dbReference type="AlphaFoldDB" id="A0AAV4LVL3"/>
<sequence length="155" mass="16905">MTATKWEFSSEDAVFSLIHIKSPDSLGYGPALADPVNTPHNNHIGFIQDDILQGNDPRHAPIRVVQGATLSIGVLVRPSGTVESLETWKSKYSDLEVNVQMPSHDDDTDFFDPPRFDSLAADAPAVKNTLVGDDSGVYILHTTMNTLGKLASRRC</sequence>
<organism evidence="1 2">
    <name type="scientific">Babesia caballi</name>
    <dbReference type="NCBI Taxonomy" id="5871"/>
    <lineage>
        <taxon>Eukaryota</taxon>
        <taxon>Sar</taxon>
        <taxon>Alveolata</taxon>
        <taxon>Apicomplexa</taxon>
        <taxon>Aconoidasida</taxon>
        <taxon>Piroplasmida</taxon>
        <taxon>Babesiidae</taxon>
        <taxon>Babesia</taxon>
    </lineage>
</organism>
<gene>
    <name evidence="1" type="ORF">BcabD6B2_32050</name>
</gene>
<proteinExistence type="predicted"/>
<name>A0AAV4LVL3_BABCB</name>
<dbReference type="RefSeq" id="XP_067715839.1">
    <property type="nucleotide sequence ID" value="XM_067859738.1"/>
</dbReference>
<accession>A0AAV4LVL3</accession>
<dbReference type="GeneID" id="94195251"/>
<dbReference type="EMBL" id="BPLF01000002">
    <property type="protein sequence ID" value="GIX63770.1"/>
    <property type="molecule type" value="Genomic_DNA"/>
</dbReference>
<protein>
    <submittedName>
        <fullName evidence="1">Alcohol dehydrogenase, putative</fullName>
    </submittedName>
</protein>